<evidence type="ECO:0000313" key="6">
    <source>
        <dbReference type="Proteomes" id="UP000016233"/>
    </source>
</evidence>
<dbReference type="GO" id="GO:0003677">
    <property type="term" value="F:DNA binding"/>
    <property type="evidence" value="ECO:0007669"/>
    <property type="project" value="UniProtKB-KW"/>
</dbReference>
<accession>T1ZCT6</accession>
<evidence type="ECO:0000256" key="1">
    <source>
        <dbReference type="ARBA" id="ARBA00010923"/>
    </source>
</evidence>
<evidence type="ECO:0000259" key="4">
    <source>
        <dbReference type="Pfam" id="PF01420"/>
    </source>
</evidence>
<name>T1ZCT6_STRIT</name>
<evidence type="ECO:0000313" key="5">
    <source>
        <dbReference type="EMBL" id="AGU76059.1"/>
    </source>
</evidence>
<dbReference type="GO" id="GO:0009035">
    <property type="term" value="F:type I site-specific deoxyribonuclease activity"/>
    <property type="evidence" value="ECO:0007669"/>
    <property type="project" value="UniProtKB-EC"/>
</dbReference>
<dbReference type="REBASE" id="69636">
    <property type="entry name" value="S3.Sin196ORF687P"/>
</dbReference>
<dbReference type="GO" id="GO:0009307">
    <property type="term" value="P:DNA restriction-modification system"/>
    <property type="evidence" value="ECO:0007669"/>
    <property type="project" value="UniProtKB-KW"/>
</dbReference>
<dbReference type="InterPro" id="IPR052021">
    <property type="entry name" value="Type-I_RS_S_subunit"/>
</dbReference>
<evidence type="ECO:0000256" key="3">
    <source>
        <dbReference type="ARBA" id="ARBA00023125"/>
    </source>
</evidence>
<dbReference type="PATRIC" id="fig|862967.3.peg.685"/>
<keyword evidence="6" id="KW-1185">Reference proteome</keyword>
<dbReference type="EMBL" id="CP003857">
    <property type="protein sequence ID" value="AGU76059.1"/>
    <property type="molecule type" value="Genomic_DNA"/>
</dbReference>
<feature type="domain" description="Type I restriction modification DNA specificity" evidence="4">
    <location>
        <begin position="2"/>
        <end position="166"/>
    </location>
</feature>
<comment type="similarity">
    <text evidence="1">Belongs to the type-I restriction system S methylase family.</text>
</comment>
<reference evidence="5 6" key="1">
    <citation type="journal article" date="2013" name="BMC Genomics">
        <title>Phylogenetic relationship and virulence inference of Streptococcus Anginosus Group: curated annotation and whole-genome comparative analysis support distinct species designation.</title>
        <authorList>
            <person name="Olson A.B."/>
            <person name="Kent H."/>
            <person name="Sibley C.D."/>
            <person name="Grinwis M.E."/>
            <person name="Mabon P."/>
            <person name="Ouellette C."/>
            <person name="Tyson S."/>
            <person name="Graham M."/>
            <person name="Tyler S.D."/>
            <person name="Van Domselaar G."/>
            <person name="Surette M.G."/>
            <person name="Corbett C.R."/>
        </authorList>
    </citation>
    <scope>NUCLEOTIDE SEQUENCE [LARGE SCALE GENOMIC DNA]</scope>
    <source>
        <strain evidence="5 6">B196</strain>
    </source>
</reference>
<dbReference type="PANTHER" id="PTHR30408">
    <property type="entry name" value="TYPE-1 RESTRICTION ENZYME ECOKI SPECIFICITY PROTEIN"/>
    <property type="match status" value="1"/>
</dbReference>
<keyword evidence="3" id="KW-0238">DNA-binding</keyword>
<gene>
    <name evidence="5" type="ORF">SIR_0688</name>
</gene>
<keyword evidence="5" id="KW-0378">Hydrolase</keyword>
<organism evidence="5 6">
    <name type="scientific">Streptococcus intermedius B196</name>
    <dbReference type="NCBI Taxonomy" id="862967"/>
    <lineage>
        <taxon>Bacteria</taxon>
        <taxon>Bacillati</taxon>
        <taxon>Bacillota</taxon>
        <taxon>Bacilli</taxon>
        <taxon>Lactobacillales</taxon>
        <taxon>Streptococcaceae</taxon>
        <taxon>Streptococcus</taxon>
        <taxon>Streptococcus anginosus group</taxon>
    </lineage>
</organism>
<sequence length="167" mass="18615">MGEVAEIRRGLTYKPSDIRDSGVRVLRSSNIDEDTFVLHEDDIFVDEKSINIEFVQENDILITAANGSNRLVGKHALIKGIDKYTVHGGFMLLITSSQSEFINASMSSTWYFNFINRNVSGGNGAIGNLSKKDLENETIFLPSLPEQTAIGDFFSTLDRSIALHQRE</sequence>
<dbReference type="Gene3D" id="3.90.220.20">
    <property type="entry name" value="DNA methylase specificity domains"/>
    <property type="match status" value="1"/>
</dbReference>
<dbReference type="SUPFAM" id="SSF116734">
    <property type="entry name" value="DNA methylase specificity domain"/>
    <property type="match status" value="1"/>
</dbReference>
<dbReference type="AlphaFoldDB" id="T1ZCT6"/>
<evidence type="ECO:0000256" key="2">
    <source>
        <dbReference type="ARBA" id="ARBA00022747"/>
    </source>
</evidence>
<dbReference type="Proteomes" id="UP000016233">
    <property type="component" value="Chromosome"/>
</dbReference>
<dbReference type="HOGENOM" id="CLU_1593636_0_0_9"/>
<protein>
    <submittedName>
        <fullName evidence="5">Putative type I restriction enzyme, S subunit</fullName>
        <ecNumber evidence="5">3.1.21.3</ecNumber>
    </submittedName>
</protein>
<dbReference type="EC" id="3.1.21.3" evidence="5"/>
<proteinExistence type="inferred from homology"/>
<dbReference type="InterPro" id="IPR000055">
    <property type="entry name" value="Restrct_endonuc_typeI_TRD"/>
</dbReference>
<dbReference type="Pfam" id="PF01420">
    <property type="entry name" value="Methylase_S"/>
    <property type="match status" value="1"/>
</dbReference>
<dbReference type="InterPro" id="IPR044946">
    <property type="entry name" value="Restrct_endonuc_typeI_TRD_sf"/>
</dbReference>
<dbReference type="PANTHER" id="PTHR30408:SF12">
    <property type="entry name" value="TYPE I RESTRICTION ENZYME MJAVIII SPECIFICITY SUBUNIT"/>
    <property type="match status" value="1"/>
</dbReference>
<dbReference type="eggNOG" id="COG0732">
    <property type="taxonomic scope" value="Bacteria"/>
</dbReference>
<keyword evidence="2" id="KW-0680">Restriction system</keyword>
<dbReference type="KEGG" id="sib:SIR_0688"/>